<evidence type="ECO:0000256" key="3">
    <source>
        <dbReference type="ARBA" id="ARBA00022833"/>
    </source>
</evidence>
<sequence length="171" mass="19277">MRQIRRAPLQTRRGSRYGVISGGRHMAQKYAGGCEHHPVRVTAEPIDNHECHCNVCKKVTGQQTTHVAFFNHGDIKTDNEAAMKRVPFNADNPNGPLEICLCEKCNAVLMLDDKQKRIRVAVPNVMGYDDAKFPKATYHAFWDETKGYPAPKDGRPVYSGLRPEFVWPTPS</sequence>
<proteinExistence type="inferred from homology"/>
<keyword evidence="2" id="KW-0479">Metal-binding</keyword>
<name>A0ABT2NMJ1_9RHOB</name>
<evidence type="ECO:0000313" key="6">
    <source>
        <dbReference type="Proteomes" id="UP001205601"/>
    </source>
</evidence>
<dbReference type="InterPro" id="IPR006913">
    <property type="entry name" value="CENP-V/GFA"/>
</dbReference>
<accession>A0ABT2NMJ1</accession>
<keyword evidence="3" id="KW-0862">Zinc</keyword>
<keyword evidence="6" id="KW-1185">Reference proteome</keyword>
<dbReference type="InterPro" id="IPR011057">
    <property type="entry name" value="Mss4-like_sf"/>
</dbReference>
<evidence type="ECO:0000313" key="5">
    <source>
        <dbReference type="EMBL" id="MCT8330142.1"/>
    </source>
</evidence>
<organism evidence="5 6">
    <name type="scientific">Albidovulum sediminis</name>
    <dbReference type="NCBI Taxonomy" id="3066345"/>
    <lineage>
        <taxon>Bacteria</taxon>
        <taxon>Pseudomonadati</taxon>
        <taxon>Pseudomonadota</taxon>
        <taxon>Alphaproteobacteria</taxon>
        <taxon>Rhodobacterales</taxon>
        <taxon>Paracoccaceae</taxon>
        <taxon>Albidovulum</taxon>
    </lineage>
</organism>
<dbReference type="Proteomes" id="UP001205601">
    <property type="component" value="Unassembled WGS sequence"/>
</dbReference>
<gene>
    <name evidence="5" type="ORF">N5I32_11505</name>
</gene>
<dbReference type="SUPFAM" id="SSF51316">
    <property type="entry name" value="Mss4-like"/>
    <property type="match status" value="1"/>
</dbReference>
<evidence type="ECO:0000259" key="4">
    <source>
        <dbReference type="Pfam" id="PF04828"/>
    </source>
</evidence>
<dbReference type="EMBL" id="JAOCQF010000001">
    <property type="protein sequence ID" value="MCT8330142.1"/>
    <property type="molecule type" value="Genomic_DNA"/>
</dbReference>
<protein>
    <submittedName>
        <fullName evidence="5">GFA family protein</fullName>
    </submittedName>
</protein>
<evidence type="ECO:0000256" key="1">
    <source>
        <dbReference type="ARBA" id="ARBA00005495"/>
    </source>
</evidence>
<comment type="similarity">
    <text evidence="1">Belongs to the Gfa family.</text>
</comment>
<reference evidence="6" key="1">
    <citation type="submission" date="2023-07" db="EMBL/GenBank/DDBJ databases">
        <title>Defluviimonas sediminis sp. nov., isolated from mangrove sediment.</title>
        <authorList>
            <person name="Liu L."/>
            <person name="Li J."/>
            <person name="Huang Y."/>
            <person name="Pan J."/>
            <person name="Li M."/>
        </authorList>
    </citation>
    <scope>NUCLEOTIDE SEQUENCE [LARGE SCALE GENOMIC DNA]</scope>
    <source>
        <strain evidence="6">FT324</strain>
    </source>
</reference>
<evidence type="ECO:0000256" key="2">
    <source>
        <dbReference type="ARBA" id="ARBA00022723"/>
    </source>
</evidence>
<comment type="caution">
    <text evidence="5">The sequence shown here is derived from an EMBL/GenBank/DDBJ whole genome shotgun (WGS) entry which is preliminary data.</text>
</comment>
<dbReference type="Gene3D" id="3.90.1590.10">
    <property type="entry name" value="glutathione-dependent formaldehyde- activating enzyme (gfa)"/>
    <property type="match status" value="1"/>
</dbReference>
<dbReference type="Pfam" id="PF04828">
    <property type="entry name" value="GFA"/>
    <property type="match status" value="1"/>
</dbReference>
<feature type="domain" description="CENP-V/GFA" evidence="4">
    <location>
        <begin position="34"/>
        <end position="142"/>
    </location>
</feature>